<feature type="domain" description="Terminase large subunit gp17-like C-terminal" evidence="2">
    <location>
        <begin position="249"/>
        <end position="396"/>
    </location>
</feature>
<organism evidence="3 4">
    <name type="scientific">Sphingomonas donggukensis</name>
    <dbReference type="NCBI Taxonomy" id="2949093"/>
    <lineage>
        <taxon>Bacteria</taxon>
        <taxon>Pseudomonadati</taxon>
        <taxon>Pseudomonadota</taxon>
        <taxon>Alphaproteobacteria</taxon>
        <taxon>Sphingomonadales</taxon>
        <taxon>Sphingomonadaceae</taxon>
        <taxon>Sphingomonas</taxon>
    </lineage>
</organism>
<evidence type="ECO:0000256" key="1">
    <source>
        <dbReference type="ARBA" id="ARBA00022612"/>
    </source>
</evidence>
<reference evidence="3" key="1">
    <citation type="submission" date="2022-05" db="EMBL/GenBank/DDBJ databases">
        <title>Sphingomonas sp. strain RMG20 Genome sequencing and assembly.</title>
        <authorList>
            <person name="Kim I."/>
        </authorList>
    </citation>
    <scope>NUCLEOTIDE SEQUENCE</scope>
    <source>
        <strain evidence="3">RMG20</strain>
    </source>
</reference>
<dbReference type="Proteomes" id="UP001055580">
    <property type="component" value="Chromosome"/>
</dbReference>
<proteinExistence type="predicted"/>
<evidence type="ECO:0000259" key="2">
    <source>
        <dbReference type="Pfam" id="PF17289"/>
    </source>
</evidence>
<gene>
    <name evidence="3" type="ORF">M9980_13045</name>
</gene>
<name>A0ABY4TXC8_9SPHN</name>
<dbReference type="InterPro" id="IPR035421">
    <property type="entry name" value="Terminase_6C"/>
</dbReference>
<dbReference type="Gene3D" id="3.30.420.240">
    <property type="match status" value="1"/>
</dbReference>
<protein>
    <submittedName>
        <fullName evidence="3">Terminase family protein</fullName>
    </submittedName>
</protein>
<dbReference type="EMBL" id="CP098401">
    <property type="protein sequence ID" value="URW77057.1"/>
    <property type="molecule type" value="Genomic_DNA"/>
</dbReference>
<evidence type="ECO:0000313" key="3">
    <source>
        <dbReference type="EMBL" id="URW77057.1"/>
    </source>
</evidence>
<keyword evidence="4" id="KW-1185">Reference proteome</keyword>
<dbReference type="RefSeq" id="WP_250754956.1">
    <property type="nucleotide sequence ID" value="NZ_CP098401.1"/>
</dbReference>
<dbReference type="Pfam" id="PF17289">
    <property type="entry name" value="Terminase_6C"/>
    <property type="match status" value="1"/>
</dbReference>
<dbReference type="Pfam" id="PF03237">
    <property type="entry name" value="Terminase_6N"/>
    <property type="match status" value="1"/>
</dbReference>
<sequence>MPMSYRRELVVRWRKWSHDGQFEPEGDWRVWLIRAGRGFGKTLAGAEWIWARARETPGARIALVSGTIDDVRRVMIEGTSGLIAVARDDEDVKWNAAKGELRMPGGAVAYAYSAEAPEALRGPEHHYAWCDELAKWRAGDAAWDNLMMTLRLGERPRTLVTTTPKPTRLMRRVMALPDVTETLGKTRDNPHLPDTFVAAVTAEYAGTRLGRQELDGEMIDDVAGALWTRGVLEACRVRHAPALVRTVVAVDPSVSEGGDTCGIVAVALGADGLGYVIEDASAPGASPEGWAARVSACVERHGADRVVAEKNQGGDLVKGVLKAAGIKHEISLVHASKGKVARAEPVATLYEAGRVRHVGAFPALEDELCGLVAGGGYEGPGRSPDRADALVWGLSELMLGARGVASVRVV</sequence>
<evidence type="ECO:0000313" key="4">
    <source>
        <dbReference type="Proteomes" id="UP001055580"/>
    </source>
</evidence>
<dbReference type="Gene3D" id="3.40.50.300">
    <property type="entry name" value="P-loop containing nucleotide triphosphate hydrolases"/>
    <property type="match status" value="1"/>
</dbReference>
<dbReference type="InterPro" id="IPR027417">
    <property type="entry name" value="P-loop_NTPase"/>
</dbReference>
<keyword evidence="1" id="KW-1188">Viral release from host cell</keyword>
<accession>A0ABY4TXC8</accession>